<accession>A0A354YY82</accession>
<dbReference type="Proteomes" id="UP000263273">
    <property type="component" value="Unassembled WGS sequence"/>
</dbReference>
<dbReference type="FunFam" id="3.90.650.10:FF:000011">
    <property type="entry name" value="Phosphoribosylformylglycinamidine cyclo-ligase"/>
    <property type="match status" value="1"/>
</dbReference>
<dbReference type="PANTHER" id="PTHR10520">
    <property type="entry name" value="TRIFUNCTIONAL PURINE BIOSYNTHETIC PROTEIN ADENOSINE-3-RELATED"/>
    <property type="match status" value="1"/>
</dbReference>
<evidence type="ECO:0000256" key="4">
    <source>
        <dbReference type="ARBA" id="ARBA00013047"/>
    </source>
</evidence>
<evidence type="ECO:0000256" key="8">
    <source>
        <dbReference type="ARBA" id="ARBA00022741"/>
    </source>
</evidence>
<protein>
    <recommendedName>
        <fullName evidence="5">Phosphoribosylformylglycinamidine cyclo-ligase</fullName>
        <ecNumber evidence="4">6.3.3.1</ecNumber>
    </recommendedName>
    <alternativeName>
        <fullName evidence="12">AIR synthase</fullName>
    </alternativeName>
    <alternativeName>
        <fullName evidence="13">AIRS</fullName>
    </alternativeName>
    <alternativeName>
        <fullName evidence="11">Phosphoribosyl-aminoimidazole synthetase</fullName>
    </alternativeName>
</protein>
<dbReference type="InterPro" id="IPR036676">
    <property type="entry name" value="PurM-like_C_sf"/>
</dbReference>
<evidence type="ECO:0000256" key="1">
    <source>
        <dbReference type="ARBA" id="ARBA00004496"/>
    </source>
</evidence>
<dbReference type="SUPFAM" id="SSF56042">
    <property type="entry name" value="PurM C-terminal domain-like"/>
    <property type="match status" value="1"/>
</dbReference>
<keyword evidence="9" id="KW-0658">Purine biosynthesis</keyword>
<evidence type="ECO:0000256" key="10">
    <source>
        <dbReference type="ARBA" id="ARBA00022840"/>
    </source>
</evidence>
<sequence>AGFAVGAVDRSRLINGSSIADGDLLLALPSSGLHSNGYSLARKVLLEKAGMELEENIAELGRSLGEELLCPTRIYVPAILALLEACEVKGLAHITGGGIVENLQRIMPSGLGAVIDSQAIEVKPVFQLIEKLGQVDKSEMFRTFNMGVGYIIVVSPLYHDKALKCL</sequence>
<comment type="caution">
    <text evidence="16">The sequence shown here is derived from an EMBL/GenBank/DDBJ whole genome shotgun (WGS) entry which is preliminary data.</text>
</comment>
<evidence type="ECO:0000256" key="9">
    <source>
        <dbReference type="ARBA" id="ARBA00022755"/>
    </source>
</evidence>
<dbReference type="GO" id="GO:0004637">
    <property type="term" value="F:phosphoribosylamine-glycine ligase activity"/>
    <property type="evidence" value="ECO:0007669"/>
    <property type="project" value="TreeGrafter"/>
</dbReference>
<dbReference type="PANTHER" id="PTHR10520:SF12">
    <property type="entry name" value="TRIFUNCTIONAL PURINE BIOSYNTHETIC PROTEIN ADENOSINE-3"/>
    <property type="match status" value="1"/>
</dbReference>
<proteinExistence type="inferred from homology"/>
<dbReference type="GO" id="GO:0004641">
    <property type="term" value="F:phosphoribosylformylglycinamidine cyclo-ligase activity"/>
    <property type="evidence" value="ECO:0007669"/>
    <property type="project" value="UniProtKB-EC"/>
</dbReference>
<dbReference type="GO" id="GO:0006189">
    <property type="term" value="P:'de novo' IMP biosynthetic process"/>
    <property type="evidence" value="ECO:0007669"/>
    <property type="project" value="UniProtKB-UniPathway"/>
</dbReference>
<feature type="domain" description="PurM-like C-terminal" evidence="15">
    <location>
        <begin position="21"/>
        <end position="165"/>
    </location>
</feature>
<dbReference type="Pfam" id="PF02769">
    <property type="entry name" value="AIRS_C"/>
    <property type="match status" value="1"/>
</dbReference>
<feature type="non-terminal residue" evidence="16">
    <location>
        <position position="166"/>
    </location>
</feature>
<evidence type="ECO:0000256" key="11">
    <source>
        <dbReference type="ARBA" id="ARBA00031908"/>
    </source>
</evidence>
<dbReference type="EMBL" id="DNZF01000221">
    <property type="protein sequence ID" value="HBK54303.1"/>
    <property type="molecule type" value="Genomic_DNA"/>
</dbReference>
<dbReference type="InterPro" id="IPR004733">
    <property type="entry name" value="PurM_cligase"/>
</dbReference>
<evidence type="ECO:0000256" key="14">
    <source>
        <dbReference type="ARBA" id="ARBA00049057"/>
    </source>
</evidence>
<keyword evidence="7 16" id="KW-0436">Ligase</keyword>
<dbReference type="STRING" id="378794.GCA_001570625_01569"/>
<comment type="similarity">
    <text evidence="3">Belongs to the AIR synthase family.</text>
</comment>
<evidence type="ECO:0000256" key="3">
    <source>
        <dbReference type="ARBA" id="ARBA00010280"/>
    </source>
</evidence>
<keyword evidence="10" id="KW-0067">ATP-binding</keyword>
<dbReference type="GO" id="GO:0005524">
    <property type="term" value="F:ATP binding"/>
    <property type="evidence" value="ECO:0007669"/>
    <property type="project" value="UniProtKB-KW"/>
</dbReference>
<dbReference type="GO" id="GO:0046084">
    <property type="term" value="P:adenine biosynthetic process"/>
    <property type="evidence" value="ECO:0007669"/>
    <property type="project" value="TreeGrafter"/>
</dbReference>
<dbReference type="UniPathway" id="UPA00074">
    <property type="reaction ID" value="UER00129"/>
</dbReference>
<evidence type="ECO:0000313" key="17">
    <source>
        <dbReference type="Proteomes" id="UP000263273"/>
    </source>
</evidence>
<name>A0A354YY82_9FIRM</name>
<evidence type="ECO:0000259" key="15">
    <source>
        <dbReference type="Pfam" id="PF02769"/>
    </source>
</evidence>
<keyword evidence="6" id="KW-0963">Cytoplasm</keyword>
<evidence type="ECO:0000256" key="7">
    <source>
        <dbReference type="ARBA" id="ARBA00022598"/>
    </source>
</evidence>
<comment type="subcellular location">
    <subcellularLocation>
        <location evidence="1">Cytoplasm</location>
    </subcellularLocation>
</comment>
<reference evidence="16 17" key="1">
    <citation type="journal article" date="2018" name="Nat. Biotechnol.">
        <title>A standardized bacterial taxonomy based on genome phylogeny substantially revises the tree of life.</title>
        <authorList>
            <person name="Parks D.H."/>
            <person name="Chuvochina M."/>
            <person name="Waite D.W."/>
            <person name="Rinke C."/>
            <person name="Skarshewski A."/>
            <person name="Chaumeil P.A."/>
            <person name="Hugenholtz P."/>
        </authorList>
    </citation>
    <scope>NUCLEOTIDE SEQUENCE [LARGE SCALE GENOMIC DNA]</scope>
    <source>
        <strain evidence="16">UBA10948</strain>
    </source>
</reference>
<evidence type="ECO:0000313" key="16">
    <source>
        <dbReference type="EMBL" id="HBK54303.1"/>
    </source>
</evidence>
<evidence type="ECO:0000256" key="6">
    <source>
        <dbReference type="ARBA" id="ARBA00022490"/>
    </source>
</evidence>
<dbReference type="GO" id="GO:0005829">
    <property type="term" value="C:cytosol"/>
    <property type="evidence" value="ECO:0007669"/>
    <property type="project" value="TreeGrafter"/>
</dbReference>
<evidence type="ECO:0000256" key="5">
    <source>
        <dbReference type="ARBA" id="ARBA00020367"/>
    </source>
</evidence>
<evidence type="ECO:0000256" key="2">
    <source>
        <dbReference type="ARBA" id="ARBA00004686"/>
    </source>
</evidence>
<organism evidence="16 17">
    <name type="scientific">Syntrophomonas wolfei</name>
    <dbReference type="NCBI Taxonomy" id="863"/>
    <lineage>
        <taxon>Bacteria</taxon>
        <taxon>Bacillati</taxon>
        <taxon>Bacillota</taxon>
        <taxon>Clostridia</taxon>
        <taxon>Eubacteriales</taxon>
        <taxon>Syntrophomonadaceae</taxon>
        <taxon>Syntrophomonas</taxon>
    </lineage>
</organism>
<evidence type="ECO:0000256" key="13">
    <source>
        <dbReference type="ARBA" id="ARBA00033093"/>
    </source>
</evidence>
<comment type="pathway">
    <text evidence="2">Purine metabolism; IMP biosynthesis via de novo pathway; 5-amino-1-(5-phospho-D-ribosyl)imidazole from N(2)-formyl-N(1)-(5-phospho-D-ribosyl)glycinamide: step 2/2.</text>
</comment>
<evidence type="ECO:0000256" key="12">
    <source>
        <dbReference type="ARBA" id="ARBA00032931"/>
    </source>
</evidence>
<dbReference type="InterPro" id="IPR010918">
    <property type="entry name" value="PurM-like_C_dom"/>
</dbReference>
<dbReference type="EC" id="6.3.3.1" evidence="4"/>
<gene>
    <name evidence="16" type="ORF">DDZ44_10235</name>
</gene>
<dbReference type="AlphaFoldDB" id="A0A354YY82"/>
<keyword evidence="8" id="KW-0547">Nucleotide-binding</keyword>
<dbReference type="Gene3D" id="3.90.650.10">
    <property type="entry name" value="PurM-like C-terminal domain"/>
    <property type="match status" value="1"/>
</dbReference>
<feature type="non-terminal residue" evidence="16">
    <location>
        <position position="1"/>
    </location>
</feature>
<comment type="catalytic activity">
    <reaction evidence="14">
        <text>2-formamido-N(1)-(5-O-phospho-beta-D-ribosyl)acetamidine + ATP = 5-amino-1-(5-phospho-beta-D-ribosyl)imidazole + ADP + phosphate + H(+)</text>
        <dbReference type="Rhea" id="RHEA:23032"/>
        <dbReference type="ChEBI" id="CHEBI:15378"/>
        <dbReference type="ChEBI" id="CHEBI:30616"/>
        <dbReference type="ChEBI" id="CHEBI:43474"/>
        <dbReference type="ChEBI" id="CHEBI:137981"/>
        <dbReference type="ChEBI" id="CHEBI:147287"/>
        <dbReference type="ChEBI" id="CHEBI:456216"/>
        <dbReference type="EC" id="6.3.3.1"/>
    </reaction>
</comment>